<dbReference type="InterPro" id="IPR035892">
    <property type="entry name" value="C2_domain_sf"/>
</dbReference>
<reference evidence="3" key="1">
    <citation type="submission" date="2022-08" db="EMBL/GenBank/DDBJ databases">
        <title>Novel sulphate-reducing endosymbionts in the free-living metamonad Anaeramoeba.</title>
        <authorList>
            <person name="Jerlstrom-Hultqvist J."/>
            <person name="Cepicka I."/>
            <person name="Gallot-Lavallee L."/>
            <person name="Salas-Leiva D."/>
            <person name="Curtis B.A."/>
            <person name="Zahonova K."/>
            <person name="Pipaliya S."/>
            <person name="Dacks J."/>
            <person name="Roger A.J."/>
        </authorList>
    </citation>
    <scope>NUCLEOTIDE SEQUENCE</scope>
    <source>
        <strain evidence="3">Busselton2</strain>
    </source>
</reference>
<dbReference type="Gene3D" id="2.60.40.150">
    <property type="entry name" value="C2 domain"/>
    <property type="match status" value="1"/>
</dbReference>
<dbReference type="PANTHER" id="PTHR46980:SF2">
    <property type="entry name" value="TRICALBIN-1-RELATED"/>
    <property type="match status" value="1"/>
</dbReference>
<organism evidence="3 4">
    <name type="scientific">Anaeramoeba flamelloides</name>
    <dbReference type="NCBI Taxonomy" id="1746091"/>
    <lineage>
        <taxon>Eukaryota</taxon>
        <taxon>Metamonada</taxon>
        <taxon>Anaeramoebidae</taxon>
        <taxon>Anaeramoeba</taxon>
    </lineage>
</organism>
<evidence type="ECO:0000259" key="2">
    <source>
        <dbReference type="PROSITE" id="PS50004"/>
    </source>
</evidence>
<dbReference type="InterPro" id="IPR000008">
    <property type="entry name" value="C2_dom"/>
</dbReference>
<dbReference type="PANTHER" id="PTHR46980">
    <property type="entry name" value="TRICALBIN-1-RELATED"/>
    <property type="match status" value="1"/>
</dbReference>
<feature type="region of interest" description="Disordered" evidence="1">
    <location>
        <begin position="135"/>
        <end position="163"/>
    </location>
</feature>
<dbReference type="PROSITE" id="PS50004">
    <property type="entry name" value="C2"/>
    <property type="match status" value="1"/>
</dbReference>
<comment type="caution">
    <text evidence="3">The sequence shown here is derived from an EMBL/GenBank/DDBJ whole genome shotgun (WGS) entry which is preliminary data.</text>
</comment>
<feature type="domain" description="C2" evidence="2">
    <location>
        <begin position="1"/>
        <end position="110"/>
    </location>
</feature>
<dbReference type="InterPro" id="IPR052455">
    <property type="entry name" value="Tricalbin_domain"/>
</dbReference>
<evidence type="ECO:0000313" key="4">
    <source>
        <dbReference type="Proteomes" id="UP001146793"/>
    </source>
</evidence>
<dbReference type="SUPFAM" id="SSF49562">
    <property type="entry name" value="C2 domain (Calcium/lipid-binding domain, CaLB)"/>
    <property type="match status" value="1"/>
</dbReference>
<accession>A0AAV7Z1P9</accession>
<dbReference type="AlphaFoldDB" id="A0AAV7Z1P9"/>
<proteinExistence type="predicted"/>
<gene>
    <name evidence="3" type="ORF">M0812_02196</name>
</gene>
<dbReference type="EMBL" id="JANTQA010000042">
    <property type="protein sequence ID" value="KAJ3435066.1"/>
    <property type="molecule type" value="Genomic_DNA"/>
</dbReference>
<dbReference type="Proteomes" id="UP001146793">
    <property type="component" value="Unassembled WGS sequence"/>
</dbReference>
<sequence>MTTQIQLEVYFHKARNLIPSDLMGKSDPYCKVLLEGKKLGTCKKKKKTLNPVWNERKSFKLKGTFEELYHKHVSINVMDWDMISRDDFIGSWKGIQLCELPPNKEVQYIDKLTKVPQGSLNISLKLVTPKEVQTKWEEKKRKKRKDLEKKKRKALSRTKKSTN</sequence>
<dbReference type="SMART" id="SM00239">
    <property type="entry name" value="C2"/>
    <property type="match status" value="1"/>
</dbReference>
<protein>
    <submittedName>
        <fullName evidence="3">Tricalbin-1-related</fullName>
    </submittedName>
</protein>
<feature type="compositionally biased region" description="Basic and acidic residues" evidence="1">
    <location>
        <begin position="135"/>
        <end position="149"/>
    </location>
</feature>
<evidence type="ECO:0000313" key="3">
    <source>
        <dbReference type="EMBL" id="KAJ3435066.1"/>
    </source>
</evidence>
<name>A0AAV7Z1P9_9EUKA</name>
<feature type="compositionally biased region" description="Basic residues" evidence="1">
    <location>
        <begin position="150"/>
        <end position="163"/>
    </location>
</feature>
<dbReference type="Pfam" id="PF00168">
    <property type="entry name" value="C2"/>
    <property type="match status" value="1"/>
</dbReference>
<evidence type="ECO:0000256" key="1">
    <source>
        <dbReference type="SAM" id="MobiDB-lite"/>
    </source>
</evidence>
<dbReference type="PRINTS" id="PR00360">
    <property type="entry name" value="C2DOMAIN"/>
</dbReference>